<dbReference type="PROSITE" id="PS51332">
    <property type="entry name" value="B12_BINDING"/>
    <property type="match status" value="1"/>
</dbReference>
<dbReference type="GO" id="GO:0031419">
    <property type="term" value="F:cobalamin binding"/>
    <property type="evidence" value="ECO:0007669"/>
    <property type="project" value="UniProtKB-KW"/>
</dbReference>
<comment type="similarity">
    <text evidence="3">Belongs to the methylmalonyl-CoA mutase family.</text>
</comment>
<gene>
    <name evidence="11" type="ORF">EO081_09620</name>
</gene>
<organism evidence="11 12">
    <name type="scientific">Sphingomonas desiccabilis</name>
    <dbReference type="NCBI Taxonomy" id="429134"/>
    <lineage>
        <taxon>Bacteria</taxon>
        <taxon>Pseudomonadati</taxon>
        <taxon>Pseudomonadota</taxon>
        <taxon>Alphaproteobacteria</taxon>
        <taxon>Sphingomonadales</taxon>
        <taxon>Sphingomonadaceae</taxon>
        <taxon>Sphingomonas</taxon>
    </lineage>
</organism>
<evidence type="ECO:0000256" key="2">
    <source>
        <dbReference type="ARBA" id="ARBA00005146"/>
    </source>
</evidence>
<keyword evidence="12" id="KW-1185">Reference proteome</keyword>
<dbReference type="EC" id="5.4.99.2" evidence="4"/>
<proteinExistence type="inferred from homology"/>
<dbReference type="Pfam" id="PF01642">
    <property type="entry name" value="MM_CoA_mutase"/>
    <property type="match status" value="1"/>
</dbReference>
<dbReference type="EMBL" id="SDPT01000002">
    <property type="protein sequence ID" value="RXZ32227.1"/>
    <property type="molecule type" value="Genomic_DNA"/>
</dbReference>
<dbReference type="SUPFAM" id="SSF52242">
    <property type="entry name" value="Cobalamin (vitamin B12)-binding domain"/>
    <property type="match status" value="1"/>
</dbReference>
<comment type="cofactor">
    <cofactor evidence="1">
        <name>adenosylcob(III)alamin</name>
        <dbReference type="ChEBI" id="CHEBI:18408"/>
    </cofactor>
</comment>
<dbReference type="NCBIfam" id="TIGR00640">
    <property type="entry name" value="acid_CoA_mut_C"/>
    <property type="match status" value="1"/>
</dbReference>
<dbReference type="PANTHER" id="PTHR48101:SF4">
    <property type="entry name" value="METHYLMALONYL-COA MUTASE, MITOCHONDRIAL"/>
    <property type="match status" value="1"/>
</dbReference>
<dbReference type="Pfam" id="PF02310">
    <property type="entry name" value="B12-binding"/>
    <property type="match status" value="1"/>
</dbReference>
<dbReference type="Gene3D" id="3.40.50.280">
    <property type="entry name" value="Cobalamin-binding domain"/>
    <property type="match status" value="1"/>
</dbReference>
<dbReference type="CDD" id="cd02071">
    <property type="entry name" value="MM_CoA_mut_B12_BD"/>
    <property type="match status" value="1"/>
</dbReference>
<reference evidence="11 12" key="1">
    <citation type="submission" date="2019-01" db="EMBL/GenBank/DDBJ databases">
        <title>Sphingomonas mucosissima sp. nov. and Sphingomonas desiccabilis sp. nov., from biological soil crusts in the Colorado Plateau, USA.</title>
        <authorList>
            <person name="Zhu D."/>
        </authorList>
    </citation>
    <scope>NUCLEOTIDE SEQUENCE [LARGE SCALE GENOMIC DNA]</scope>
    <source>
        <strain evidence="11 12">CP1D</strain>
    </source>
</reference>
<evidence type="ECO:0000256" key="9">
    <source>
        <dbReference type="ARBA" id="ARBA00072363"/>
    </source>
</evidence>
<dbReference type="InterPro" id="IPR016176">
    <property type="entry name" value="Cbl-dep_enz_cat"/>
</dbReference>
<dbReference type="GO" id="GO:0019678">
    <property type="term" value="P:propionate metabolic process, methylmalonyl pathway"/>
    <property type="evidence" value="ECO:0007669"/>
    <property type="project" value="TreeGrafter"/>
</dbReference>
<dbReference type="GO" id="GO:0046872">
    <property type="term" value="F:metal ion binding"/>
    <property type="evidence" value="ECO:0007669"/>
    <property type="project" value="UniProtKB-KW"/>
</dbReference>
<evidence type="ECO:0000313" key="12">
    <source>
        <dbReference type="Proteomes" id="UP000292347"/>
    </source>
</evidence>
<dbReference type="InterPro" id="IPR006099">
    <property type="entry name" value="MeMalonylCoA_mutase_a/b_cat"/>
</dbReference>
<evidence type="ECO:0000256" key="4">
    <source>
        <dbReference type="ARBA" id="ARBA00012398"/>
    </source>
</evidence>
<dbReference type="SUPFAM" id="SSF51703">
    <property type="entry name" value="Cobalamin (vitamin B12)-dependent enzymes"/>
    <property type="match status" value="1"/>
</dbReference>
<evidence type="ECO:0000259" key="10">
    <source>
        <dbReference type="PROSITE" id="PS51332"/>
    </source>
</evidence>
<dbReference type="RefSeq" id="WP_129342439.1">
    <property type="nucleotide sequence ID" value="NZ_JACIDD010000002.1"/>
</dbReference>
<dbReference type="InterPro" id="IPR036724">
    <property type="entry name" value="Cobalamin-bd_sf"/>
</dbReference>
<keyword evidence="8" id="KW-0170">Cobalt</keyword>
<dbReference type="InterPro" id="IPR006158">
    <property type="entry name" value="Cobalamin-bd"/>
</dbReference>
<protein>
    <recommendedName>
        <fullName evidence="9">Methylmalonyl-CoA mutase</fullName>
        <ecNumber evidence="4">5.4.99.2</ecNumber>
    </recommendedName>
</protein>
<comment type="pathway">
    <text evidence="2">Metabolic intermediate metabolism; propanoyl-CoA degradation; succinyl-CoA from propanoyl-CoA: step 3/3.</text>
</comment>
<dbReference type="PANTHER" id="PTHR48101">
    <property type="entry name" value="METHYLMALONYL-COA MUTASE, MITOCHONDRIAL-RELATED"/>
    <property type="match status" value="1"/>
</dbReference>
<dbReference type="NCBIfam" id="NF006944">
    <property type="entry name" value="PRK09426.1"/>
    <property type="match status" value="1"/>
</dbReference>
<evidence type="ECO:0000256" key="7">
    <source>
        <dbReference type="ARBA" id="ARBA00023235"/>
    </source>
</evidence>
<dbReference type="CDD" id="cd03679">
    <property type="entry name" value="MM_CoA_mutase_alpha_like"/>
    <property type="match status" value="1"/>
</dbReference>
<keyword evidence="6" id="KW-0479">Metal-binding</keyword>
<evidence type="ECO:0000313" key="11">
    <source>
        <dbReference type="EMBL" id="RXZ32227.1"/>
    </source>
</evidence>
<keyword evidence="5" id="KW-0846">Cobalamin</keyword>
<dbReference type="Proteomes" id="UP000292347">
    <property type="component" value="Unassembled WGS sequence"/>
</dbReference>
<keyword evidence="7 11" id="KW-0413">Isomerase</keyword>
<evidence type="ECO:0000256" key="1">
    <source>
        <dbReference type="ARBA" id="ARBA00001922"/>
    </source>
</evidence>
<feature type="domain" description="B12-binding" evidence="10">
    <location>
        <begin position="578"/>
        <end position="710"/>
    </location>
</feature>
<evidence type="ECO:0000256" key="6">
    <source>
        <dbReference type="ARBA" id="ARBA00022723"/>
    </source>
</evidence>
<evidence type="ECO:0000256" key="5">
    <source>
        <dbReference type="ARBA" id="ARBA00022628"/>
    </source>
</evidence>
<dbReference type="AlphaFoldDB" id="A0A4Q2IUL5"/>
<evidence type="ECO:0000256" key="8">
    <source>
        <dbReference type="ARBA" id="ARBA00023285"/>
    </source>
</evidence>
<accession>A0A4Q2IUL5</accession>
<dbReference type="InterPro" id="IPR058549">
    <property type="entry name" value="MeMalonylCoA_mutase_a/b_site"/>
</dbReference>
<sequence>MSDGGGSPGLRDWEALAAKEVKGRDLDWHTPEGITVKPLYTADDVTSDPGLPGFAPFTRGVRASMYAGRPWTIRQYAGFSTAEESNAFYRRNLAAGQKGLSVAFDLPTHRGYDSDHPRVVGDVGKAGVAIDTIDDMKILFDGIPLDKMSVSMTMNGAVIPVLAFFIVAAEEQGVAQEKLEGTIQNDILKEFMVRNTYIYPPEPSMRIISDIFAYTSTHMPKFNSISISGYHMQEAGATQVQELAFTIADGMEYVRYGVASGLDIDKFAGRLSFFFAIGMNFFMEVAKLRAARVLWHRVMTQLGAKDERSKMLRTHCQTSGVSLTEQDPYNNVIRTTIEAMAAMLGGTQSLHTNALDEAIALPTDFSARIARNTQIVLQEETGMTKVVDPLGGSYYVESLTQQLVDQAWAIIERVEAEGGMAKAVAAGWPKAMIEEAAAARQARADRGEDVIVGVNKYRLASEDPLETLEVDNTRVREAQIARIARVRAGRDESACRAALDALAKGATGDANLLARAVEAARARATLGEISAAMEAGFGRYGTTPVPVKGVYGAPYAEDDRWAQVVEGVQAVERRLGRKPRLLVAKMGQDGHDRGANVIASAFGDMGFDVVSGPLFQTPQETVVLALESEADVVGASSLAAGHKTLIPELIRGLREAGRNDVKVIAGGVIPSKDYDYLRDAGVQGIYGPGSNVVECAADVLRLLGHNMPPAGLEDAAE</sequence>
<evidence type="ECO:0000256" key="3">
    <source>
        <dbReference type="ARBA" id="ARBA00008465"/>
    </source>
</evidence>
<dbReference type="GO" id="GO:0005737">
    <property type="term" value="C:cytoplasm"/>
    <property type="evidence" value="ECO:0007669"/>
    <property type="project" value="TreeGrafter"/>
</dbReference>
<dbReference type="GO" id="GO:0004494">
    <property type="term" value="F:methylmalonyl-CoA mutase activity"/>
    <property type="evidence" value="ECO:0007669"/>
    <property type="project" value="UniProtKB-EC"/>
</dbReference>
<dbReference type="NCBIfam" id="TIGR00641">
    <property type="entry name" value="acid_CoA_mut_N"/>
    <property type="match status" value="1"/>
</dbReference>
<dbReference type="Gene3D" id="3.20.20.240">
    <property type="entry name" value="Methylmalonyl-CoA mutase"/>
    <property type="match status" value="1"/>
</dbReference>
<dbReference type="InterPro" id="IPR006159">
    <property type="entry name" value="Acid_CoA_mut_C"/>
</dbReference>
<dbReference type="OrthoDB" id="9762378at2"/>
<dbReference type="FunFam" id="3.20.20.240:FF:000001">
    <property type="entry name" value="Probable methylmalonyl-coa mutase"/>
    <property type="match status" value="1"/>
</dbReference>
<dbReference type="PROSITE" id="PS00544">
    <property type="entry name" value="METMALONYL_COA_MUTASE"/>
    <property type="match status" value="1"/>
</dbReference>
<name>A0A4Q2IUL5_9SPHN</name>
<comment type="caution">
    <text evidence="11">The sequence shown here is derived from an EMBL/GenBank/DDBJ whole genome shotgun (WGS) entry which is preliminary data.</text>
</comment>
<dbReference type="InterPro" id="IPR006098">
    <property type="entry name" value="MMCoA_mutase_a_cat"/>
</dbReference>